<proteinExistence type="predicted"/>
<gene>
    <name evidence="1" type="ORF">FA13DRAFT_346639</name>
</gene>
<dbReference type="Proteomes" id="UP000298030">
    <property type="component" value="Unassembled WGS sequence"/>
</dbReference>
<evidence type="ECO:0000313" key="1">
    <source>
        <dbReference type="EMBL" id="TEB19553.1"/>
    </source>
</evidence>
<dbReference type="AlphaFoldDB" id="A0A4Y7SCT4"/>
<accession>A0A4Y7SCT4</accession>
<evidence type="ECO:0000313" key="2">
    <source>
        <dbReference type="Proteomes" id="UP000298030"/>
    </source>
</evidence>
<protein>
    <submittedName>
        <fullName evidence="1">Uncharacterized protein</fullName>
    </submittedName>
</protein>
<name>A0A4Y7SCT4_COPMI</name>
<sequence length="93" mass="10471">MTPWDKRCKRRNSEWTLHDRLSIILRSTLRGATICYSNVAVQAFISRLVTSCGPSCLNHSRLSLAGWLEWLPLWLALGSTCVIRLIPSTTASI</sequence>
<reference evidence="1 2" key="1">
    <citation type="journal article" date="2019" name="Nat. Ecol. Evol.">
        <title>Megaphylogeny resolves global patterns of mushroom evolution.</title>
        <authorList>
            <person name="Varga T."/>
            <person name="Krizsan K."/>
            <person name="Foldi C."/>
            <person name="Dima B."/>
            <person name="Sanchez-Garcia M."/>
            <person name="Sanchez-Ramirez S."/>
            <person name="Szollosi G.J."/>
            <person name="Szarkandi J.G."/>
            <person name="Papp V."/>
            <person name="Albert L."/>
            <person name="Andreopoulos W."/>
            <person name="Angelini C."/>
            <person name="Antonin V."/>
            <person name="Barry K.W."/>
            <person name="Bougher N.L."/>
            <person name="Buchanan P."/>
            <person name="Buyck B."/>
            <person name="Bense V."/>
            <person name="Catcheside P."/>
            <person name="Chovatia M."/>
            <person name="Cooper J."/>
            <person name="Damon W."/>
            <person name="Desjardin D."/>
            <person name="Finy P."/>
            <person name="Geml J."/>
            <person name="Haridas S."/>
            <person name="Hughes K."/>
            <person name="Justo A."/>
            <person name="Karasinski D."/>
            <person name="Kautmanova I."/>
            <person name="Kiss B."/>
            <person name="Kocsube S."/>
            <person name="Kotiranta H."/>
            <person name="LaButti K.M."/>
            <person name="Lechner B.E."/>
            <person name="Liimatainen K."/>
            <person name="Lipzen A."/>
            <person name="Lukacs Z."/>
            <person name="Mihaltcheva S."/>
            <person name="Morgado L.N."/>
            <person name="Niskanen T."/>
            <person name="Noordeloos M.E."/>
            <person name="Ohm R.A."/>
            <person name="Ortiz-Santana B."/>
            <person name="Ovrebo C."/>
            <person name="Racz N."/>
            <person name="Riley R."/>
            <person name="Savchenko A."/>
            <person name="Shiryaev A."/>
            <person name="Soop K."/>
            <person name="Spirin V."/>
            <person name="Szebenyi C."/>
            <person name="Tomsovsky M."/>
            <person name="Tulloss R.E."/>
            <person name="Uehling J."/>
            <person name="Grigoriev I.V."/>
            <person name="Vagvolgyi C."/>
            <person name="Papp T."/>
            <person name="Martin F.M."/>
            <person name="Miettinen O."/>
            <person name="Hibbett D.S."/>
            <person name="Nagy L.G."/>
        </authorList>
    </citation>
    <scope>NUCLEOTIDE SEQUENCE [LARGE SCALE GENOMIC DNA]</scope>
    <source>
        <strain evidence="1 2">FP101781</strain>
    </source>
</reference>
<dbReference type="EMBL" id="QPFP01000185">
    <property type="protein sequence ID" value="TEB19553.1"/>
    <property type="molecule type" value="Genomic_DNA"/>
</dbReference>
<organism evidence="1 2">
    <name type="scientific">Coprinellus micaceus</name>
    <name type="common">Glistening ink-cap mushroom</name>
    <name type="synonym">Coprinus micaceus</name>
    <dbReference type="NCBI Taxonomy" id="71717"/>
    <lineage>
        <taxon>Eukaryota</taxon>
        <taxon>Fungi</taxon>
        <taxon>Dikarya</taxon>
        <taxon>Basidiomycota</taxon>
        <taxon>Agaricomycotina</taxon>
        <taxon>Agaricomycetes</taxon>
        <taxon>Agaricomycetidae</taxon>
        <taxon>Agaricales</taxon>
        <taxon>Agaricineae</taxon>
        <taxon>Psathyrellaceae</taxon>
        <taxon>Coprinellus</taxon>
    </lineage>
</organism>
<keyword evidence="2" id="KW-1185">Reference proteome</keyword>
<comment type="caution">
    <text evidence="1">The sequence shown here is derived from an EMBL/GenBank/DDBJ whole genome shotgun (WGS) entry which is preliminary data.</text>
</comment>